<reference evidence="2 3" key="1">
    <citation type="submission" date="2020-05" db="EMBL/GenBank/DDBJ databases">
        <title>Identification and distribution of gene clusters putatively required for synthesis of sphingolipid metabolism inhibitors in phylogenetically diverse species of the filamentous fungus Fusarium.</title>
        <authorList>
            <person name="Kim H.-S."/>
            <person name="Busman M."/>
            <person name="Brown D.W."/>
            <person name="Divon H."/>
            <person name="Uhlig S."/>
            <person name="Proctor R.H."/>
        </authorList>
    </citation>
    <scope>NUCLEOTIDE SEQUENCE [LARGE SCALE GENOMIC DNA]</scope>
    <source>
        <strain evidence="2 3">NRRL 66235</strain>
    </source>
</reference>
<keyword evidence="3" id="KW-1185">Reference proteome</keyword>
<feature type="compositionally biased region" description="Polar residues" evidence="1">
    <location>
        <begin position="39"/>
        <end position="52"/>
    </location>
</feature>
<dbReference type="AlphaFoldDB" id="A0A8H5XTW6"/>
<feature type="region of interest" description="Disordered" evidence="1">
    <location>
        <begin position="438"/>
        <end position="466"/>
    </location>
</feature>
<name>A0A8H5XTW6_9HYPO</name>
<evidence type="ECO:0000313" key="3">
    <source>
        <dbReference type="Proteomes" id="UP000544331"/>
    </source>
</evidence>
<organism evidence="2 3">
    <name type="scientific">Fusarium mundagurra</name>
    <dbReference type="NCBI Taxonomy" id="1567541"/>
    <lineage>
        <taxon>Eukaryota</taxon>
        <taxon>Fungi</taxon>
        <taxon>Dikarya</taxon>
        <taxon>Ascomycota</taxon>
        <taxon>Pezizomycotina</taxon>
        <taxon>Sordariomycetes</taxon>
        <taxon>Hypocreomycetidae</taxon>
        <taxon>Hypocreales</taxon>
        <taxon>Nectriaceae</taxon>
        <taxon>Fusarium</taxon>
        <taxon>Fusarium fujikuroi species complex</taxon>
    </lineage>
</organism>
<evidence type="ECO:0000256" key="1">
    <source>
        <dbReference type="SAM" id="MobiDB-lite"/>
    </source>
</evidence>
<proteinExistence type="predicted"/>
<comment type="caution">
    <text evidence="2">The sequence shown here is derived from an EMBL/GenBank/DDBJ whole genome shotgun (WGS) entry which is preliminary data.</text>
</comment>
<evidence type="ECO:0000313" key="2">
    <source>
        <dbReference type="EMBL" id="KAF5699879.1"/>
    </source>
</evidence>
<dbReference type="EMBL" id="JAAOAN010000768">
    <property type="protein sequence ID" value="KAF5699879.1"/>
    <property type="molecule type" value="Genomic_DNA"/>
</dbReference>
<sequence>MANPQTADEMASWLLDDSTPERLSNEGVDLSPKKRRTTTPRNSVSIDSNQAISPLDSPSPIKTPLRSLDTHPRASRMGKHSPSKAVGRVPRRAATTGRHRDTSQKRLSISLQRRHVPTRSLSYDPLKFHPTKDFAAATSVALDACDNIERNRVTEGYQIPHIQDRCAGEEITGKLAAMLAATNALKPSPHQANCSTSRFTRMVPSKVRAKVSNAWDRFHPKAVNHEETQAPAFSHSGDEQGDRWIIGSIVPIPRSHASTENASPISNIELRLNEGDNLNKSKVQQIVGGRVNRKPLADDGKSLRNGKLVEDPFSERADKRALTCFETRLNHGSNDGPKTPPLSLCNPFESEMGFDDNIEDRFLKSTPVGSSTPRILVERPSMSSSGCCSANSDMHIPEKHFNEKPGFLSTNGRKVIGQYHFSGYKFLDSGDDVLANSATQARQVSEKEKRSLNTSNRMKKHPSPSKEALEKLELQFQQYTHVRVSEPFKHDMDEPLMEPMDASPSLRACERRRLSLARLSVTNIDELVDPVCGKVHHRRGSSTSMLQLVRGPYVLPNSVKLHKDIRLAPPYRPAGVSPSDVDELH</sequence>
<accession>A0A8H5XTW6</accession>
<feature type="compositionally biased region" description="Basic residues" evidence="1">
    <location>
        <begin position="73"/>
        <end position="82"/>
    </location>
</feature>
<protein>
    <submittedName>
        <fullName evidence="2">Uncharacterized protein</fullName>
    </submittedName>
</protein>
<dbReference type="OrthoDB" id="4207421at2759"/>
<gene>
    <name evidence="2" type="ORF">FMUND_14563</name>
</gene>
<feature type="region of interest" description="Disordered" evidence="1">
    <location>
        <begin position="1"/>
        <end position="107"/>
    </location>
</feature>
<dbReference type="Proteomes" id="UP000544331">
    <property type="component" value="Unassembled WGS sequence"/>
</dbReference>